<reference evidence="1" key="1">
    <citation type="submission" date="2023-07" db="EMBL/GenBank/DDBJ databases">
        <title>Genome content predicts the carbon catabolic preferences of heterotrophic bacteria.</title>
        <authorList>
            <person name="Gralka M."/>
        </authorList>
    </citation>
    <scope>NUCLEOTIDE SEQUENCE</scope>
    <source>
        <strain evidence="1">4G09</strain>
    </source>
</reference>
<keyword evidence="2" id="KW-1185">Reference proteome</keyword>
<dbReference type="RefSeq" id="WP_305471706.1">
    <property type="nucleotide sequence ID" value="NZ_JAUYVT010000004.1"/>
</dbReference>
<organism evidence="1 2">
    <name type="scientific">Pseudoalteromonas marina</name>
    <dbReference type="NCBI Taxonomy" id="267375"/>
    <lineage>
        <taxon>Bacteria</taxon>
        <taxon>Pseudomonadati</taxon>
        <taxon>Pseudomonadota</taxon>
        <taxon>Gammaproteobacteria</taxon>
        <taxon>Alteromonadales</taxon>
        <taxon>Pseudoalteromonadaceae</taxon>
        <taxon>Pseudoalteromonas</taxon>
    </lineage>
</organism>
<gene>
    <name evidence="1" type="ORF">Q8W34_07265</name>
</gene>
<evidence type="ECO:0000313" key="1">
    <source>
        <dbReference type="EMBL" id="MDP2564429.1"/>
    </source>
</evidence>
<dbReference type="EMBL" id="JAUYVT010000004">
    <property type="protein sequence ID" value="MDP2564429.1"/>
    <property type="molecule type" value="Genomic_DNA"/>
</dbReference>
<proteinExistence type="predicted"/>
<evidence type="ECO:0000313" key="2">
    <source>
        <dbReference type="Proteomes" id="UP001177212"/>
    </source>
</evidence>
<sequence length="309" mass="35503">MTDTYLLDDFKNPQNNLKHITIGMPKKKSGWRVNLQIAGVITKSIALRDTPLDAALEKLFPVMLENKTDLTKTTNAKKMPAEKLKEKYRAALKDSLEEKTLQFAQREKTAPRKEIKTLSQSIFKKCGKPRYYSIREPYKNTSISIVITKGDYSKNFSLVDHTIKSTVDNTFEHIVNTLDCEYSESEYRAVKVSLIYKLIDKYNELCKKVGEAGLKSKFDSLAGEFYKNGKWTCFAAVKNNRTAKNIHLTFTKLGKKGITRSLKVHRFTDAFEEIFRHGCKQVDINPDFIGLQPIKALLKEHLRQQIKLI</sequence>
<name>A0ABT9FCC0_9GAMM</name>
<protein>
    <submittedName>
        <fullName evidence="1">Uncharacterized protein</fullName>
    </submittedName>
</protein>
<accession>A0ABT9FCC0</accession>
<dbReference type="Proteomes" id="UP001177212">
    <property type="component" value="Unassembled WGS sequence"/>
</dbReference>
<comment type="caution">
    <text evidence="1">The sequence shown here is derived from an EMBL/GenBank/DDBJ whole genome shotgun (WGS) entry which is preliminary data.</text>
</comment>